<dbReference type="Proteomes" id="UP000221165">
    <property type="component" value="Unassembled WGS sequence"/>
</dbReference>
<reference evidence="1 2" key="1">
    <citation type="journal article" date="2017" name="Int. J. Parasitol.">
        <title>The genome of the protozoan parasite Cystoisospora suis and a reverse vaccinology approach to identify vaccine candidates.</title>
        <authorList>
            <person name="Palmieri N."/>
            <person name="Shrestha A."/>
            <person name="Ruttkowski B."/>
            <person name="Beck T."/>
            <person name="Vogl C."/>
            <person name="Tomley F."/>
            <person name="Blake D.P."/>
            <person name="Joachim A."/>
        </authorList>
    </citation>
    <scope>NUCLEOTIDE SEQUENCE [LARGE SCALE GENOMIC DNA]</scope>
    <source>
        <strain evidence="1 2">Wien I</strain>
    </source>
</reference>
<comment type="caution">
    <text evidence="1">The sequence shown here is derived from an EMBL/GenBank/DDBJ whole genome shotgun (WGS) entry which is preliminary data.</text>
</comment>
<evidence type="ECO:0000313" key="2">
    <source>
        <dbReference type="Proteomes" id="UP000221165"/>
    </source>
</evidence>
<dbReference type="EMBL" id="MIGC01004192">
    <property type="protein sequence ID" value="PHJ18371.1"/>
    <property type="molecule type" value="Genomic_DNA"/>
</dbReference>
<accession>A0A2C6JSQ8</accession>
<keyword evidence="2" id="KW-1185">Reference proteome</keyword>
<name>A0A2C6JSQ8_9APIC</name>
<dbReference type="GeneID" id="94431157"/>
<sequence length="41" mass="4856">MPTTFSEFFSEFVPLVCFLFKPIRLCPFFPFCQSPEIFSEV</sequence>
<dbReference type="VEuPathDB" id="ToxoDB:CSUI_007803"/>
<evidence type="ECO:0000313" key="1">
    <source>
        <dbReference type="EMBL" id="PHJ18371.1"/>
    </source>
</evidence>
<dbReference type="AlphaFoldDB" id="A0A2C6JSQ8"/>
<gene>
    <name evidence="1" type="ORF">CSUI_007803</name>
</gene>
<protein>
    <submittedName>
        <fullName evidence="1">Uncharacterized protein</fullName>
    </submittedName>
</protein>
<dbReference type="RefSeq" id="XP_067920079.1">
    <property type="nucleotide sequence ID" value="XM_068067946.1"/>
</dbReference>
<organism evidence="1 2">
    <name type="scientific">Cystoisospora suis</name>
    <dbReference type="NCBI Taxonomy" id="483139"/>
    <lineage>
        <taxon>Eukaryota</taxon>
        <taxon>Sar</taxon>
        <taxon>Alveolata</taxon>
        <taxon>Apicomplexa</taxon>
        <taxon>Conoidasida</taxon>
        <taxon>Coccidia</taxon>
        <taxon>Eucoccidiorida</taxon>
        <taxon>Eimeriorina</taxon>
        <taxon>Sarcocystidae</taxon>
        <taxon>Cystoisospora</taxon>
    </lineage>
</organism>
<proteinExistence type="predicted"/>